<organism evidence="9 10">
    <name type="scientific">Ignelater luminosus</name>
    <name type="common">Cucubano</name>
    <name type="synonym">Pyrophorus luminosus</name>
    <dbReference type="NCBI Taxonomy" id="2038154"/>
    <lineage>
        <taxon>Eukaryota</taxon>
        <taxon>Metazoa</taxon>
        <taxon>Ecdysozoa</taxon>
        <taxon>Arthropoda</taxon>
        <taxon>Hexapoda</taxon>
        <taxon>Insecta</taxon>
        <taxon>Pterygota</taxon>
        <taxon>Neoptera</taxon>
        <taxon>Endopterygota</taxon>
        <taxon>Coleoptera</taxon>
        <taxon>Polyphaga</taxon>
        <taxon>Elateriformia</taxon>
        <taxon>Elateroidea</taxon>
        <taxon>Elateridae</taxon>
        <taxon>Agrypninae</taxon>
        <taxon>Pyrophorini</taxon>
        <taxon>Ignelater</taxon>
    </lineage>
</organism>
<keyword evidence="6" id="KW-0511">Multifunctional enzyme</keyword>
<feature type="domain" description="Integrase catalytic" evidence="8">
    <location>
        <begin position="857"/>
        <end position="947"/>
    </location>
</feature>
<dbReference type="InterPro" id="IPR012337">
    <property type="entry name" value="RNaseH-like_sf"/>
</dbReference>
<dbReference type="AlphaFoldDB" id="A0A8K0GKP4"/>
<dbReference type="Pfam" id="PF17921">
    <property type="entry name" value="Integrase_H2C2"/>
    <property type="match status" value="1"/>
</dbReference>
<dbReference type="InterPro" id="IPR041577">
    <property type="entry name" value="RT_RNaseH_2"/>
</dbReference>
<dbReference type="InterPro" id="IPR043128">
    <property type="entry name" value="Rev_trsase/Diguanyl_cyclase"/>
</dbReference>
<dbReference type="FunFam" id="3.10.20.370:FF:000001">
    <property type="entry name" value="Retrovirus-related Pol polyprotein from transposon 17.6-like protein"/>
    <property type="match status" value="1"/>
</dbReference>
<dbReference type="PANTHER" id="PTHR37984">
    <property type="entry name" value="PROTEIN CBG26694"/>
    <property type="match status" value="1"/>
</dbReference>
<dbReference type="InterPro" id="IPR000477">
    <property type="entry name" value="RT_dom"/>
</dbReference>
<dbReference type="GO" id="GO:0003964">
    <property type="term" value="F:RNA-directed DNA polymerase activity"/>
    <property type="evidence" value="ECO:0007669"/>
    <property type="project" value="UniProtKB-KW"/>
</dbReference>
<keyword evidence="2" id="KW-0808">Transferase</keyword>
<dbReference type="Proteomes" id="UP000801492">
    <property type="component" value="Unassembled WGS sequence"/>
</dbReference>
<dbReference type="SUPFAM" id="SSF56672">
    <property type="entry name" value="DNA/RNA polymerases"/>
    <property type="match status" value="1"/>
</dbReference>
<dbReference type="InterPro" id="IPR043502">
    <property type="entry name" value="DNA/RNA_pol_sf"/>
</dbReference>
<reference evidence="9" key="1">
    <citation type="submission" date="2019-08" db="EMBL/GenBank/DDBJ databases">
        <title>The genome of the North American firefly Photinus pyralis.</title>
        <authorList>
            <consortium name="Photinus pyralis genome working group"/>
            <person name="Fallon T.R."/>
            <person name="Sander Lower S.E."/>
            <person name="Weng J.-K."/>
        </authorList>
    </citation>
    <scope>NUCLEOTIDE SEQUENCE</scope>
    <source>
        <strain evidence="9">TRF0915ILg1</strain>
        <tissue evidence="9">Whole body</tissue>
    </source>
</reference>
<evidence type="ECO:0000259" key="8">
    <source>
        <dbReference type="PROSITE" id="PS50994"/>
    </source>
</evidence>
<evidence type="ECO:0000313" key="9">
    <source>
        <dbReference type="EMBL" id="KAF2905187.1"/>
    </source>
</evidence>
<protein>
    <recommendedName>
        <fullName evidence="1">RNA-directed DNA polymerase</fullName>
        <ecNumber evidence="1">2.7.7.49</ecNumber>
    </recommendedName>
</protein>
<dbReference type="Gene3D" id="3.30.420.10">
    <property type="entry name" value="Ribonuclease H-like superfamily/Ribonuclease H"/>
    <property type="match status" value="1"/>
</dbReference>
<dbReference type="FunFam" id="1.10.340.70:FF:000001">
    <property type="entry name" value="Retrovirus-related Pol polyprotein from transposon gypsy-like Protein"/>
    <property type="match status" value="1"/>
</dbReference>
<evidence type="ECO:0000256" key="3">
    <source>
        <dbReference type="ARBA" id="ARBA00022722"/>
    </source>
</evidence>
<dbReference type="EC" id="2.7.7.49" evidence="1"/>
<dbReference type="Gene3D" id="3.10.20.370">
    <property type="match status" value="1"/>
</dbReference>
<dbReference type="InterPro" id="IPR050951">
    <property type="entry name" value="Retrovirus_Pol_polyprotein"/>
</dbReference>
<keyword evidence="10" id="KW-1185">Reference proteome</keyword>
<keyword evidence="4" id="KW-0255">Endonuclease</keyword>
<comment type="caution">
    <text evidence="9">The sequence shown here is derived from an EMBL/GenBank/DDBJ whole genome shotgun (WGS) entry which is preliminary data.</text>
</comment>
<dbReference type="InterPro" id="IPR036397">
    <property type="entry name" value="RNaseH_sf"/>
</dbReference>
<name>A0A8K0GKP4_IGNLU</name>
<keyword evidence="4" id="KW-0378">Hydrolase</keyword>
<dbReference type="PANTHER" id="PTHR37984:SF5">
    <property type="entry name" value="PROTEIN NYNRIN-LIKE"/>
    <property type="match status" value="1"/>
</dbReference>
<dbReference type="Gene3D" id="1.10.340.70">
    <property type="match status" value="1"/>
</dbReference>
<dbReference type="Pfam" id="PF00078">
    <property type="entry name" value="RVT_1"/>
    <property type="match status" value="1"/>
</dbReference>
<dbReference type="SUPFAM" id="SSF53098">
    <property type="entry name" value="Ribonuclease H-like"/>
    <property type="match status" value="1"/>
</dbReference>
<feature type="region of interest" description="Disordered" evidence="7">
    <location>
        <begin position="209"/>
        <end position="274"/>
    </location>
</feature>
<dbReference type="GO" id="GO:0004519">
    <property type="term" value="F:endonuclease activity"/>
    <property type="evidence" value="ECO:0007669"/>
    <property type="project" value="UniProtKB-KW"/>
</dbReference>
<evidence type="ECO:0000256" key="5">
    <source>
        <dbReference type="ARBA" id="ARBA00022918"/>
    </source>
</evidence>
<evidence type="ECO:0000256" key="1">
    <source>
        <dbReference type="ARBA" id="ARBA00012493"/>
    </source>
</evidence>
<accession>A0A8K0GKP4</accession>
<gene>
    <name evidence="9" type="ORF">ILUMI_00997</name>
</gene>
<keyword evidence="3" id="KW-0540">Nuclease</keyword>
<evidence type="ECO:0000256" key="2">
    <source>
        <dbReference type="ARBA" id="ARBA00022695"/>
    </source>
</evidence>
<feature type="compositionally biased region" description="Polar residues" evidence="7">
    <location>
        <begin position="250"/>
        <end position="259"/>
    </location>
</feature>
<feature type="compositionally biased region" description="Polar residues" evidence="7">
    <location>
        <begin position="209"/>
        <end position="243"/>
    </location>
</feature>
<dbReference type="EMBL" id="VTPC01000587">
    <property type="protein sequence ID" value="KAF2905187.1"/>
    <property type="molecule type" value="Genomic_DNA"/>
</dbReference>
<evidence type="ECO:0000256" key="4">
    <source>
        <dbReference type="ARBA" id="ARBA00022759"/>
    </source>
</evidence>
<dbReference type="Pfam" id="PF17919">
    <property type="entry name" value="RT_RNaseH_2"/>
    <property type="match status" value="1"/>
</dbReference>
<dbReference type="PROSITE" id="PS50994">
    <property type="entry name" value="INTEGRASE"/>
    <property type="match status" value="1"/>
</dbReference>
<evidence type="ECO:0000256" key="6">
    <source>
        <dbReference type="ARBA" id="ARBA00023268"/>
    </source>
</evidence>
<evidence type="ECO:0000313" key="10">
    <source>
        <dbReference type="Proteomes" id="UP000801492"/>
    </source>
</evidence>
<dbReference type="Gene3D" id="3.30.70.270">
    <property type="match status" value="2"/>
</dbReference>
<dbReference type="GO" id="GO:0042575">
    <property type="term" value="C:DNA polymerase complex"/>
    <property type="evidence" value="ECO:0007669"/>
    <property type="project" value="UniProtKB-ARBA"/>
</dbReference>
<keyword evidence="2" id="KW-0548">Nucleotidyltransferase</keyword>
<dbReference type="InterPro" id="IPR001584">
    <property type="entry name" value="Integrase_cat-core"/>
</dbReference>
<dbReference type="CDD" id="cd09274">
    <property type="entry name" value="RNase_HI_RT_Ty3"/>
    <property type="match status" value="1"/>
</dbReference>
<proteinExistence type="predicted"/>
<dbReference type="InterPro" id="IPR041588">
    <property type="entry name" value="Integrase_H2C2"/>
</dbReference>
<evidence type="ECO:0000256" key="7">
    <source>
        <dbReference type="SAM" id="MobiDB-lite"/>
    </source>
</evidence>
<dbReference type="GO" id="GO:0015074">
    <property type="term" value="P:DNA integration"/>
    <property type="evidence" value="ECO:0007669"/>
    <property type="project" value="InterPro"/>
</dbReference>
<dbReference type="CDD" id="cd01647">
    <property type="entry name" value="RT_LTR"/>
    <property type="match status" value="1"/>
</dbReference>
<sequence length="1059" mass="120107">MSSDLVVWNHPKIKEKNPKSTALNEQVRFVEYLQARLTEIEERLVDPLELSLTSLLTSINLIDLTSNDEKESKEREEMFCWPLLLFSSPIEEYMERKKGEGKKPFKPSLRTLTYRFQKREMGHVQEYLPSMSFSLHCMQQLNYLGSPCQLSSAPCSLSLSELAKLCRKLEEVSLRQQDNRRNGSTQSINVLEPDLAYISENSSMSQYNPATFYTPSHNQSSKTLDPSSAHSEEFNASASSSKGYNGPSRVFSNSKNKTSSFRDKGVNFNRASNKPSNTTAMGKVIICWNYRQPNHTLQNCTLKRNKFCFKGGKANVTVSSCTKCSDAVSIDFKNNSWEIAGPDDIKISSLGKTDSSIPENELGVQSKEILSEAQRLTSRGLFHFNVLPFGLTNAAQAQQRLIDAIFGPEFEPYVFCSLDDIILISPDFDHHINLLREVKSRLDEANLTINLKKCEFLKPSLKYLGYVIDGTSGLPTNPDKVLAMIYYPPPQTTTEVKRFVGMCSWYRRFIPHFSSLMAPINDLIIGKKNGGKTIWTNEANDAFINIKQALISAPVLATPDFSLPFTLQCDASEVGLGCVLTQDQAGVEKVIAFASRSLSRAERNYSATEKECLAVVFGVEKFRAYIEETSFTVITDDHSLLWLHRMKDPSGKLARSPVEPPCIENNDICVGESENISHQIDLDNVDNFYKQMRRNILNQPDKYPQWSVENNFVYKFVPCKLAITSNISDSKLLVPKKQRRIILSSMHDNPTAAHLGFAKTLARVSLIYYWPKMRLDIYRYIRACKTCNSQKASTSGQFGLMGAQKSVRFPFQIIAVDLMGPLPKSISGNSYLLVVSDWLTKFVLLKPLRKASASNCIICDNGTQFTSSIFKDVVKSYKSNIWYTAKYHPQANFVERSNRTIGTAIRSYIKSNHKHWDKNIAKIGYSTRTAQHEVTGHSPTFLNFFRYVPRIGDYYGNIPPNELNLSDLEMAYKRNANNYNLRKRDIEFNIGDKVWKKNMVLSSAPNDFSKKLAPRYVLCTVKKKLSKLVYRLDYQDGSDAGEWHVKHLKPYYGSMSDLS</sequence>
<dbReference type="FunFam" id="3.30.70.270:FF:000020">
    <property type="entry name" value="Transposon Tf2-6 polyprotein-like Protein"/>
    <property type="match status" value="1"/>
</dbReference>
<dbReference type="GO" id="GO:0003676">
    <property type="term" value="F:nucleic acid binding"/>
    <property type="evidence" value="ECO:0007669"/>
    <property type="project" value="InterPro"/>
</dbReference>
<dbReference type="OrthoDB" id="6752631at2759"/>
<keyword evidence="5" id="KW-0695">RNA-directed DNA polymerase</keyword>